<evidence type="ECO:0000313" key="2">
    <source>
        <dbReference type="EMBL" id="EGK02177.1"/>
    </source>
</evidence>
<reference evidence="2 3" key="1">
    <citation type="submission" date="2011-04" db="EMBL/GenBank/DDBJ databases">
        <title>The Genome Sequence of Dysgonomonas gadei ATCC BAA-286.</title>
        <authorList>
            <consortium name="The Broad Institute Genome Sequencing Platform"/>
            <person name="Earl A."/>
            <person name="Ward D."/>
            <person name="Feldgarden M."/>
            <person name="Gevers D."/>
            <person name="Pudlo N."/>
            <person name="Martens E."/>
            <person name="Allen-Vercoe E."/>
            <person name="Young S.K."/>
            <person name="Zeng Q."/>
            <person name="Gargeya S."/>
            <person name="Fitzgerald M."/>
            <person name="Haas B."/>
            <person name="Abouelleil A."/>
            <person name="Alvarado L."/>
            <person name="Arachchi H.M."/>
            <person name="Berlin A."/>
            <person name="Brown A."/>
            <person name="Chapman S.B."/>
            <person name="Chen Z."/>
            <person name="Dunbar C."/>
            <person name="Freedman E."/>
            <person name="Gearin G."/>
            <person name="Gellesch M."/>
            <person name="Goldberg J."/>
            <person name="Griggs A."/>
            <person name="Gujja S."/>
            <person name="Heiman D."/>
            <person name="Howarth C."/>
            <person name="Larson L."/>
            <person name="Lui A."/>
            <person name="MacDonald P.J.P."/>
            <person name="Mehta T."/>
            <person name="Montmayeur A."/>
            <person name="Murphy C."/>
            <person name="Neiman D."/>
            <person name="Pearson M."/>
            <person name="Priest M."/>
            <person name="Roberts A."/>
            <person name="Saif S."/>
            <person name="Shea T."/>
            <person name="Shenoy N."/>
            <person name="Sisk P."/>
            <person name="Stolte C."/>
            <person name="Sykes S."/>
            <person name="Yandava C."/>
            <person name="Wortman J."/>
            <person name="Nusbaum C."/>
            <person name="Birren B."/>
        </authorList>
    </citation>
    <scope>NUCLEOTIDE SEQUENCE [LARGE SCALE GENOMIC DNA]</scope>
    <source>
        <strain evidence="2 3">ATCC BAA-286</strain>
    </source>
</reference>
<dbReference type="EMBL" id="ADLV01000019">
    <property type="protein sequence ID" value="EGK02177.1"/>
    <property type="molecule type" value="Genomic_DNA"/>
</dbReference>
<keyword evidence="1" id="KW-0732">Signal</keyword>
<feature type="signal peptide" evidence="1">
    <location>
        <begin position="1"/>
        <end position="47"/>
    </location>
</feature>
<organism evidence="2 3">
    <name type="scientific">Dysgonomonas gadei ATCC BAA-286</name>
    <dbReference type="NCBI Taxonomy" id="742766"/>
    <lineage>
        <taxon>Bacteria</taxon>
        <taxon>Pseudomonadati</taxon>
        <taxon>Bacteroidota</taxon>
        <taxon>Bacteroidia</taxon>
        <taxon>Bacteroidales</taxon>
        <taxon>Dysgonomonadaceae</taxon>
        <taxon>Dysgonomonas</taxon>
    </lineage>
</organism>
<name>F5IXJ4_9BACT</name>
<comment type="caution">
    <text evidence="2">The sequence shown here is derived from an EMBL/GenBank/DDBJ whole genome shotgun (WGS) entry which is preliminary data.</text>
</comment>
<protein>
    <submittedName>
        <fullName evidence="2">Uncharacterized protein</fullName>
    </submittedName>
</protein>
<evidence type="ECO:0000313" key="3">
    <source>
        <dbReference type="Proteomes" id="UP000004913"/>
    </source>
</evidence>
<dbReference type="Proteomes" id="UP000004913">
    <property type="component" value="Unassembled WGS sequence"/>
</dbReference>
<keyword evidence="3" id="KW-1185">Reference proteome</keyword>
<evidence type="ECO:0000256" key="1">
    <source>
        <dbReference type="SAM" id="SignalP"/>
    </source>
</evidence>
<proteinExistence type="predicted"/>
<dbReference type="AlphaFoldDB" id="F5IXJ4"/>
<feature type="chain" id="PRO_5003325564" evidence="1">
    <location>
        <begin position="48"/>
        <end position="323"/>
    </location>
</feature>
<accession>F5IXJ4</accession>
<dbReference type="eggNOG" id="ENOG5032TIC">
    <property type="taxonomic scope" value="Bacteria"/>
</dbReference>
<dbReference type="HOGENOM" id="CLU_854338_0_0_10"/>
<gene>
    <name evidence="2" type="ORF">HMPREF9455_01811</name>
</gene>
<sequence length="323" mass="37130">MDTDNTIYFIKRNNPDLFIYFYPSKNRRMKKLSVLIFLLLSSATIFGQINPEDSTVQVIAYWDKGETHNYKVINKKTQLKNEEIISSDSVVYNVELSVLDSTANSYSIQWLYKDNVNKDLKVIYKTNELGEFEEVLNWEEIRDFVNRTTNSILQGLKKGETSDESLDKLEKEITSTFSTKEAIESVGVNEIVQYHMFHGVTYKLGDYMEGEIEVPNVLGSKPFTANTYFGLEEIMSDEEYLLKSVQSIDKEQLTVATLEYLKKLSESVGKSFDTEAVRNMQFENETTTHSALHDSGWVIYSIMQKVVTNGDITVINECSIEME</sequence>